<comment type="caution">
    <text evidence="3">The sequence shown here is derived from an EMBL/GenBank/DDBJ whole genome shotgun (WGS) entry which is preliminary data.</text>
</comment>
<accession>M0NP21</accession>
<evidence type="ECO:0000313" key="3">
    <source>
        <dbReference type="EMBL" id="EMA58919.1"/>
    </source>
</evidence>
<evidence type="ECO:0000259" key="2">
    <source>
        <dbReference type="Pfam" id="PF13439"/>
    </source>
</evidence>
<keyword evidence="4" id="KW-1185">Reference proteome</keyword>
<feature type="domain" description="Glycosyl transferase family 1" evidence="1">
    <location>
        <begin position="202"/>
        <end position="368"/>
    </location>
</feature>
<feature type="domain" description="Glycosyltransferase subfamily 4-like N-terminal" evidence="2">
    <location>
        <begin position="24"/>
        <end position="196"/>
    </location>
</feature>
<dbReference type="PANTHER" id="PTHR45947">
    <property type="entry name" value="SULFOQUINOVOSYL TRANSFERASE SQD2"/>
    <property type="match status" value="1"/>
</dbReference>
<dbReference type="GO" id="GO:0016758">
    <property type="term" value="F:hexosyltransferase activity"/>
    <property type="evidence" value="ECO:0007669"/>
    <property type="project" value="TreeGrafter"/>
</dbReference>
<proteinExistence type="predicted"/>
<dbReference type="Pfam" id="PF00534">
    <property type="entry name" value="Glycos_transf_1"/>
    <property type="match status" value="1"/>
</dbReference>
<dbReference type="Gene3D" id="3.40.50.2000">
    <property type="entry name" value="Glycogen Phosphorylase B"/>
    <property type="match status" value="2"/>
</dbReference>
<name>M0NP21_9EURY</name>
<protein>
    <submittedName>
        <fullName evidence="3">Glycosyltransferase</fullName>
    </submittedName>
</protein>
<dbReference type="Pfam" id="PF13439">
    <property type="entry name" value="Glyco_transf_4"/>
    <property type="match status" value="1"/>
</dbReference>
<dbReference type="OrthoDB" id="132546at2157"/>
<gene>
    <name evidence="3" type="ORF">C469_12128</name>
</gene>
<dbReference type="AlphaFoldDB" id="M0NP21"/>
<dbReference type="STRING" id="1227482.C469_12128"/>
<dbReference type="CDD" id="cd03801">
    <property type="entry name" value="GT4_PimA-like"/>
    <property type="match status" value="1"/>
</dbReference>
<dbReference type="InterPro" id="IPR050194">
    <property type="entry name" value="Glycosyltransferase_grp1"/>
</dbReference>
<reference evidence="3 4" key="1">
    <citation type="journal article" date="2014" name="PLoS Genet.">
        <title>Phylogenetically driven sequencing of extremely halophilic archaea reveals strategies for static and dynamic osmo-response.</title>
        <authorList>
            <person name="Becker E.A."/>
            <person name="Seitzer P.M."/>
            <person name="Tritt A."/>
            <person name="Larsen D."/>
            <person name="Krusor M."/>
            <person name="Yao A.I."/>
            <person name="Wu D."/>
            <person name="Madern D."/>
            <person name="Eisen J.A."/>
            <person name="Darling A.E."/>
            <person name="Facciotti M.T."/>
        </authorList>
    </citation>
    <scope>NUCLEOTIDE SEQUENCE [LARGE SCALE GENOMIC DNA]</scope>
    <source>
        <strain evidence="3 4">DSM 21995</strain>
    </source>
</reference>
<sequence>MYSILASAVNHPDTIERYNGLFNHRILRSLAESGVDVNAVSPRPFAPPVGPYAEYASIPTVEDWGAYDVHHPRFWYLLPKRFFYGLAGDSFARRVPPYADRAFDTPDVVHACHVYLDGYGVLPYVREHDLPLFVVAHGTILNTYDDLARGVRERVRETLDEATGVLCVSDALAERAGELTDSATVSTVPLGADPERFPVDRREALRRELGVGPDATVVLFVGQFVARKGVEEAIEVVRRVDDPDATFVFVGHGGDLADEVRDALTETGRSPRLVFDGLPPVALRRWFALADVLWLPSHTEGRPTVIYEAMASETAVLASSVGGIPEQVVDGETGLLVEPTDVDGLEAGLRSLLADRNRAREMGRAGRDRLLERGWTWEAHAERVRRLHEEAIE</sequence>
<keyword evidence="3" id="KW-0808">Transferase</keyword>
<evidence type="ECO:0000259" key="1">
    <source>
        <dbReference type="Pfam" id="PF00534"/>
    </source>
</evidence>
<organism evidence="3 4">
    <name type="scientific">Halorubrum lipolyticum DSM 21995</name>
    <dbReference type="NCBI Taxonomy" id="1227482"/>
    <lineage>
        <taxon>Archaea</taxon>
        <taxon>Methanobacteriati</taxon>
        <taxon>Methanobacteriota</taxon>
        <taxon>Stenosarchaea group</taxon>
        <taxon>Halobacteria</taxon>
        <taxon>Halobacteriales</taxon>
        <taxon>Haloferacaceae</taxon>
        <taxon>Halorubrum</taxon>
    </lineage>
</organism>
<dbReference type="PATRIC" id="fig|1227482.3.peg.2450"/>
<dbReference type="PANTHER" id="PTHR45947:SF3">
    <property type="entry name" value="SULFOQUINOVOSYL TRANSFERASE SQD2"/>
    <property type="match status" value="1"/>
</dbReference>
<evidence type="ECO:0000313" key="4">
    <source>
        <dbReference type="Proteomes" id="UP000011650"/>
    </source>
</evidence>
<dbReference type="SUPFAM" id="SSF53756">
    <property type="entry name" value="UDP-Glycosyltransferase/glycogen phosphorylase"/>
    <property type="match status" value="1"/>
</dbReference>
<dbReference type="RefSeq" id="WP_008006915.1">
    <property type="nucleotide sequence ID" value="NZ_AOJG01000031.1"/>
</dbReference>
<dbReference type="InterPro" id="IPR001296">
    <property type="entry name" value="Glyco_trans_1"/>
</dbReference>
<dbReference type="EMBL" id="AOJG01000031">
    <property type="protein sequence ID" value="EMA58919.1"/>
    <property type="molecule type" value="Genomic_DNA"/>
</dbReference>
<dbReference type="InterPro" id="IPR028098">
    <property type="entry name" value="Glyco_trans_4-like_N"/>
</dbReference>
<dbReference type="Proteomes" id="UP000011650">
    <property type="component" value="Unassembled WGS sequence"/>
</dbReference>